<dbReference type="EMBL" id="JAULSR010000010">
    <property type="protein sequence ID" value="KAK0610705.1"/>
    <property type="molecule type" value="Genomic_DNA"/>
</dbReference>
<sequence>MKLSQLTFLLTNASWGVFLHGHAAAAAPLDGELVDREANTTTTLSRRCDGKINAYTQKTGCTGDYFEWTNLCDSGCVTNIDGNGNPTQLHSLYHYSSVQGWHIRIWSGPYCTGSVIDNYFAGVGCRSEGTFMSYSFV</sequence>
<organism evidence="2 3">
    <name type="scientific">Bombardia bombarda</name>
    <dbReference type="NCBI Taxonomy" id="252184"/>
    <lineage>
        <taxon>Eukaryota</taxon>
        <taxon>Fungi</taxon>
        <taxon>Dikarya</taxon>
        <taxon>Ascomycota</taxon>
        <taxon>Pezizomycotina</taxon>
        <taxon>Sordariomycetes</taxon>
        <taxon>Sordariomycetidae</taxon>
        <taxon>Sordariales</taxon>
        <taxon>Lasiosphaeriaceae</taxon>
        <taxon>Bombardia</taxon>
    </lineage>
</organism>
<accession>A0AA39WBU5</accession>
<protein>
    <submittedName>
        <fullName evidence="2">Uncharacterized protein</fullName>
    </submittedName>
</protein>
<keyword evidence="1" id="KW-0732">Signal</keyword>
<reference evidence="2" key="1">
    <citation type="submission" date="2023-06" db="EMBL/GenBank/DDBJ databases">
        <title>Genome-scale phylogeny and comparative genomics of the fungal order Sordariales.</title>
        <authorList>
            <consortium name="Lawrence Berkeley National Laboratory"/>
            <person name="Hensen N."/>
            <person name="Bonometti L."/>
            <person name="Westerberg I."/>
            <person name="Brannstrom I.O."/>
            <person name="Guillou S."/>
            <person name="Cros-Aarteil S."/>
            <person name="Calhoun S."/>
            <person name="Haridas S."/>
            <person name="Kuo A."/>
            <person name="Mondo S."/>
            <person name="Pangilinan J."/>
            <person name="Riley R."/>
            <person name="LaButti K."/>
            <person name="Andreopoulos B."/>
            <person name="Lipzen A."/>
            <person name="Chen C."/>
            <person name="Yanf M."/>
            <person name="Daum C."/>
            <person name="Ng V."/>
            <person name="Clum A."/>
            <person name="Steindorff A."/>
            <person name="Ohm R."/>
            <person name="Martin F."/>
            <person name="Silar P."/>
            <person name="Natvig D."/>
            <person name="Lalanne C."/>
            <person name="Gautier V."/>
            <person name="Ament-velasquez S.L."/>
            <person name="Kruys A."/>
            <person name="Hutchinson M.I."/>
            <person name="Powell A.J."/>
            <person name="Barry K."/>
            <person name="Miller A.N."/>
            <person name="Grigoriev I.V."/>
            <person name="Debuchy R."/>
            <person name="Gladieux P."/>
            <person name="Thoren M.H."/>
            <person name="Johannesson H."/>
        </authorList>
    </citation>
    <scope>NUCLEOTIDE SEQUENCE</scope>
    <source>
        <strain evidence="2">SMH3391-2</strain>
    </source>
</reference>
<name>A0AA39WBU5_9PEZI</name>
<dbReference type="Proteomes" id="UP001174934">
    <property type="component" value="Unassembled WGS sequence"/>
</dbReference>
<comment type="caution">
    <text evidence="2">The sequence shown here is derived from an EMBL/GenBank/DDBJ whole genome shotgun (WGS) entry which is preliminary data.</text>
</comment>
<evidence type="ECO:0000256" key="1">
    <source>
        <dbReference type="SAM" id="SignalP"/>
    </source>
</evidence>
<keyword evidence="3" id="KW-1185">Reference proteome</keyword>
<evidence type="ECO:0000313" key="2">
    <source>
        <dbReference type="EMBL" id="KAK0610705.1"/>
    </source>
</evidence>
<gene>
    <name evidence="2" type="ORF">B0T17DRAFT_621165</name>
</gene>
<evidence type="ECO:0000313" key="3">
    <source>
        <dbReference type="Proteomes" id="UP001174934"/>
    </source>
</evidence>
<dbReference type="AlphaFoldDB" id="A0AA39WBU5"/>
<feature type="signal peptide" evidence="1">
    <location>
        <begin position="1"/>
        <end position="25"/>
    </location>
</feature>
<proteinExistence type="predicted"/>
<feature type="chain" id="PRO_5041240303" evidence="1">
    <location>
        <begin position="26"/>
        <end position="137"/>
    </location>
</feature>